<reference evidence="1" key="1">
    <citation type="submission" date="2014-11" db="EMBL/GenBank/DDBJ databases">
        <authorList>
            <person name="Amaro Gonzalez C."/>
        </authorList>
    </citation>
    <scope>NUCLEOTIDE SEQUENCE</scope>
</reference>
<proteinExistence type="predicted"/>
<protein>
    <submittedName>
        <fullName evidence="1">Uncharacterized protein</fullName>
    </submittedName>
</protein>
<reference evidence="1" key="2">
    <citation type="journal article" date="2015" name="Fish Shellfish Immunol.">
        <title>Early steps in the European eel (Anguilla anguilla)-Vibrio vulnificus interaction in the gills: Role of the RtxA13 toxin.</title>
        <authorList>
            <person name="Callol A."/>
            <person name="Pajuelo D."/>
            <person name="Ebbesson L."/>
            <person name="Teles M."/>
            <person name="MacKenzie S."/>
            <person name="Amaro C."/>
        </authorList>
    </citation>
    <scope>NUCLEOTIDE SEQUENCE</scope>
</reference>
<evidence type="ECO:0000313" key="1">
    <source>
        <dbReference type="EMBL" id="JAH57377.1"/>
    </source>
</evidence>
<dbReference type="AlphaFoldDB" id="A0A0E9TV95"/>
<accession>A0A0E9TV95</accession>
<name>A0A0E9TV95_ANGAN</name>
<organism evidence="1">
    <name type="scientific">Anguilla anguilla</name>
    <name type="common">European freshwater eel</name>
    <name type="synonym">Muraena anguilla</name>
    <dbReference type="NCBI Taxonomy" id="7936"/>
    <lineage>
        <taxon>Eukaryota</taxon>
        <taxon>Metazoa</taxon>
        <taxon>Chordata</taxon>
        <taxon>Craniata</taxon>
        <taxon>Vertebrata</taxon>
        <taxon>Euteleostomi</taxon>
        <taxon>Actinopterygii</taxon>
        <taxon>Neopterygii</taxon>
        <taxon>Teleostei</taxon>
        <taxon>Anguilliformes</taxon>
        <taxon>Anguillidae</taxon>
        <taxon>Anguilla</taxon>
    </lineage>
</organism>
<sequence>MCVSIASSRALKPFLLNDERDALSLRLSHRVRNGLLPPRL</sequence>
<dbReference type="EMBL" id="GBXM01051200">
    <property type="protein sequence ID" value="JAH57377.1"/>
    <property type="molecule type" value="Transcribed_RNA"/>
</dbReference>